<name>A0A397VD53_9GLOM</name>
<evidence type="ECO:0000313" key="3">
    <source>
        <dbReference type="Proteomes" id="UP000266673"/>
    </source>
</evidence>
<sequence length="87" mass="10280">MTIIETRGAARNRKKRERRAATLDVPKLHSLRYKLSLYIYIFYVPVIIVKVFIDSEEENLKEPNSYYPPLYSNLDLLLSSLLYQSKL</sequence>
<keyword evidence="1" id="KW-1133">Transmembrane helix</keyword>
<organism evidence="2 3">
    <name type="scientific">Gigaspora rosea</name>
    <dbReference type="NCBI Taxonomy" id="44941"/>
    <lineage>
        <taxon>Eukaryota</taxon>
        <taxon>Fungi</taxon>
        <taxon>Fungi incertae sedis</taxon>
        <taxon>Mucoromycota</taxon>
        <taxon>Glomeromycotina</taxon>
        <taxon>Glomeromycetes</taxon>
        <taxon>Diversisporales</taxon>
        <taxon>Gigasporaceae</taxon>
        <taxon>Gigaspora</taxon>
    </lineage>
</organism>
<dbReference type="EMBL" id="QKWP01000485">
    <property type="protein sequence ID" value="RIB19267.1"/>
    <property type="molecule type" value="Genomic_DNA"/>
</dbReference>
<keyword evidence="3" id="KW-1185">Reference proteome</keyword>
<dbReference type="Proteomes" id="UP000266673">
    <property type="component" value="Unassembled WGS sequence"/>
</dbReference>
<gene>
    <name evidence="2" type="ORF">C2G38_2245257</name>
</gene>
<dbReference type="AlphaFoldDB" id="A0A397VD53"/>
<feature type="transmembrane region" description="Helical" evidence="1">
    <location>
        <begin position="35"/>
        <end position="53"/>
    </location>
</feature>
<proteinExistence type="predicted"/>
<evidence type="ECO:0008006" key="4">
    <source>
        <dbReference type="Google" id="ProtNLM"/>
    </source>
</evidence>
<protein>
    <recommendedName>
        <fullName evidence="4">Transmembrane protein</fullName>
    </recommendedName>
</protein>
<evidence type="ECO:0000313" key="2">
    <source>
        <dbReference type="EMBL" id="RIB19267.1"/>
    </source>
</evidence>
<comment type="caution">
    <text evidence="2">The sequence shown here is derived from an EMBL/GenBank/DDBJ whole genome shotgun (WGS) entry which is preliminary data.</text>
</comment>
<accession>A0A397VD53</accession>
<keyword evidence="1" id="KW-0472">Membrane</keyword>
<evidence type="ECO:0000256" key="1">
    <source>
        <dbReference type="SAM" id="Phobius"/>
    </source>
</evidence>
<keyword evidence="1" id="KW-0812">Transmembrane</keyword>
<reference evidence="2 3" key="1">
    <citation type="submission" date="2018-06" db="EMBL/GenBank/DDBJ databases">
        <title>Comparative genomics reveals the genomic features of Rhizophagus irregularis, R. cerebriforme, R. diaphanum and Gigaspora rosea, and their symbiotic lifestyle signature.</title>
        <authorList>
            <person name="Morin E."/>
            <person name="San Clemente H."/>
            <person name="Chen E.C.H."/>
            <person name="De La Providencia I."/>
            <person name="Hainaut M."/>
            <person name="Kuo A."/>
            <person name="Kohler A."/>
            <person name="Murat C."/>
            <person name="Tang N."/>
            <person name="Roy S."/>
            <person name="Loubradou J."/>
            <person name="Henrissat B."/>
            <person name="Grigoriev I.V."/>
            <person name="Corradi N."/>
            <person name="Roux C."/>
            <person name="Martin F.M."/>
        </authorList>
    </citation>
    <scope>NUCLEOTIDE SEQUENCE [LARGE SCALE GENOMIC DNA]</scope>
    <source>
        <strain evidence="2 3">DAOM 194757</strain>
    </source>
</reference>